<dbReference type="Proteomes" id="UP000191285">
    <property type="component" value="Unassembled WGS sequence"/>
</dbReference>
<keyword evidence="5" id="KW-0735">Signal-anchor</keyword>
<evidence type="ECO:0000256" key="6">
    <source>
        <dbReference type="ARBA" id="ARBA00022989"/>
    </source>
</evidence>
<evidence type="ECO:0000256" key="1">
    <source>
        <dbReference type="ARBA" id="ARBA00004606"/>
    </source>
</evidence>
<name>A0A1V6TL07_9EURO</name>
<dbReference type="InterPro" id="IPR003378">
    <property type="entry name" value="Fringe-like_glycosylTrfase"/>
</dbReference>
<keyword evidence="6 10" id="KW-1133">Transmembrane helix</keyword>
<feature type="domain" description="Fringe-like glycosyltransferase" evidence="11">
    <location>
        <begin position="273"/>
        <end position="386"/>
    </location>
</feature>
<feature type="compositionally biased region" description="Polar residues" evidence="9">
    <location>
        <begin position="78"/>
        <end position="96"/>
    </location>
</feature>
<proteinExistence type="predicted"/>
<evidence type="ECO:0000313" key="12">
    <source>
        <dbReference type="EMBL" id="OQE26610.1"/>
    </source>
</evidence>
<protein>
    <recommendedName>
        <fullName evidence="11">Fringe-like glycosyltransferase domain-containing protein</fullName>
    </recommendedName>
</protein>
<evidence type="ECO:0000256" key="5">
    <source>
        <dbReference type="ARBA" id="ARBA00022968"/>
    </source>
</evidence>
<feature type="transmembrane region" description="Helical" evidence="10">
    <location>
        <begin position="12"/>
        <end position="29"/>
    </location>
</feature>
<dbReference type="AlphaFoldDB" id="A0A1V6TL07"/>
<keyword evidence="7 10" id="KW-0472">Membrane</keyword>
<sequence>MQILSCQRSRTTILLAIFSALVFVSLLRLNHSGEYFQNNPNIEITPESQPQPQSPETQLHSEPQSQPQPQLPPQQKPENSQAQAPSQNEVNPNPQKGAQPLAKPDPLSKLQNYDCSIDLDLVRPFKSYGEDRVKYTRWDIAVVRSEKFSGWSQNLNVPLPDSEANPLELDLSKTNPAVQYKPLQPAACKPIVVEAPPVEKVDASHIYVGFATTIERLYDDLPAFEHWASNNNLHMFGLLEEVIVEEDLGDGNGTQIFALDRSPEIRQLEERAKEMGIRLTLQTSSAEYTDRYFGVIKMMWENRDIDTKTEWAVVIDDDTFFPSMGNIVRRLRHAYDSSEKWYIGAPSESFEQLKGNMWMAFGGAGIFMSMPLIEEMMPAFDECDQWHGPGDQKIAQCVYWHTQTKLTWDKGLFQLDINNDPSGFFESGRPLPLSVHHWKSNFQVDMVTLSKVAAICGDNCLLNRWQVGDSREWFFTNGYSLVKFSSPLTDEDMKRMEFTWEEDFWKPMDDYSFTLAPLREMDWEKLSFQLQDAVIEDGGRRVRQVYVHQPDFFDDGLTQIREVVWNLIDDQ</sequence>
<feature type="compositionally biased region" description="Low complexity" evidence="9">
    <location>
        <begin position="45"/>
        <end position="68"/>
    </location>
</feature>
<keyword evidence="13" id="KW-1185">Reference proteome</keyword>
<dbReference type="PANTHER" id="PTHR10811">
    <property type="entry name" value="FRINGE-RELATED"/>
    <property type="match status" value="1"/>
</dbReference>
<evidence type="ECO:0000256" key="8">
    <source>
        <dbReference type="ARBA" id="ARBA00037847"/>
    </source>
</evidence>
<evidence type="ECO:0000256" key="4">
    <source>
        <dbReference type="ARBA" id="ARBA00022692"/>
    </source>
</evidence>
<gene>
    <name evidence="12" type="ORF">PENSTE_c005G03390</name>
</gene>
<dbReference type="STRING" id="303698.A0A1V6TL07"/>
<accession>A0A1V6TL07</accession>
<dbReference type="GO" id="GO:0016020">
    <property type="term" value="C:membrane"/>
    <property type="evidence" value="ECO:0007669"/>
    <property type="project" value="UniProtKB-SubCell"/>
</dbReference>
<evidence type="ECO:0000256" key="9">
    <source>
        <dbReference type="SAM" id="MobiDB-lite"/>
    </source>
</evidence>
<dbReference type="Pfam" id="PF02434">
    <property type="entry name" value="Fringe"/>
    <property type="match status" value="1"/>
</dbReference>
<comment type="caution">
    <text evidence="12">The sequence shown here is derived from an EMBL/GenBank/DDBJ whole genome shotgun (WGS) entry which is preliminary data.</text>
</comment>
<feature type="region of interest" description="Disordered" evidence="9">
    <location>
        <begin position="39"/>
        <end position="109"/>
    </location>
</feature>
<dbReference type="GO" id="GO:0016757">
    <property type="term" value="F:glycosyltransferase activity"/>
    <property type="evidence" value="ECO:0007669"/>
    <property type="project" value="UniProtKB-KW"/>
</dbReference>
<dbReference type="OrthoDB" id="414175at2759"/>
<comment type="subcellular location">
    <subcellularLocation>
        <location evidence="8">Endomembrane system</location>
        <topology evidence="8">Single-pass membrane protein</topology>
    </subcellularLocation>
    <subcellularLocation>
        <location evidence="1">Membrane</location>
        <topology evidence="1">Single-pass type II membrane protein</topology>
    </subcellularLocation>
</comment>
<evidence type="ECO:0000313" key="13">
    <source>
        <dbReference type="Proteomes" id="UP000191285"/>
    </source>
</evidence>
<evidence type="ECO:0000259" key="11">
    <source>
        <dbReference type="Pfam" id="PF02434"/>
    </source>
</evidence>
<keyword evidence="4 10" id="KW-0812">Transmembrane</keyword>
<evidence type="ECO:0000256" key="10">
    <source>
        <dbReference type="SAM" id="Phobius"/>
    </source>
</evidence>
<organism evidence="12 13">
    <name type="scientific">Penicillium steckii</name>
    <dbReference type="NCBI Taxonomy" id="303698"/>
    <lineage>
        <taxon>Eukaryota</taxon>
        <taxon>Fungi</taxon>
        <taxon>Dikarya</taxon>
        <taxon>Ascomycota</taxon>
        <taxon>Pezizomycotina</taxon>
        <taxon>Eurotiomycetes</taxon>
        <taxon>Eurotiomycetidae</taxon>
        <taxon>Eurotiales</taxon>
        <taxon>Aspergillaceae</taxon>
        <taxon>Penicillium</taxon>
    </lineage>
</organism>
<evidence type="ECO:0000256" key="2">
    <source>
        <dbReference type="ARBA" id="ARBA00022676"/>
    </source>
</evidence>
<evidence type="ECO:0000256" key="7">
    <source>
        <dbReference type="ARBA" id="ARBA00023136"/>
    </source>
</evidence>
<dbReference type="EMBL" id="MLKD01000005">
    <property type="protein sequence ID" value="OQE26610.1"/>
    <property type="molecule type" value="Genomic_DNA"/>
</dbReference>
<dbReference type="GO" id="GO:0012505">
    <property type="term" value="C:endomembrane system"/>
    <property type="evidence" value="ECO:0007669"/>
    <property type="project" value="UniProtKB-SubCell"/>
</dbReference>
<keyword evidence="2" id="KW-0328">Glycosyltransferase</keyword>
<evidence type="ECO:0000256" key="3">
    <source>
        <dbReference type="ARBA" id="ARBA00022679"/>
    </source>
</evidence>
<keyword evidence="3" id="KW-0808">Transferase</keyword>
<reference evidence="13" key="1">
    <citation type="journal article" date="2017" name="Nat. Microbiol.">
        <title>Global analysis of biosynthetic gene clusters reveals vast potential of secondary metabolite production in Penicillium species.</title>
        <authorList>
            <person name="Nielsen J.C."/>
            <person name="Grijseels S."/>
            <person name="Prigent S."/>
            <person name="Ji B."/>
            <person name="Dainat J."/>
            <person name="Nielsen K.F."/>
            <person name="Frisvad J.C."/>
            <person name="Workman M."/>
            <person name="Nielsen J."/>
        </authorList>
    </citation>
    <scope>NUCLEOTIDE SEQUENCE [LARGE SCALE GENOMIC DNA]</scope>
    <source>
        <strain evidence="13">IBT 24891</strain>
    </source>
</reference>
<dbReference type="Gene3D" id="3.90.550.50">
    <property type="match status" value="1"/>
</dbReference>